<evidence type="ECO:0000256" key="1">
    <source>
        <dbReference type="ARBA" id="ARBA00022691"/>
    </source>
</evidence>
<dbReference type="GO" id="GO:0051536">
    <property type="term" value="F:iron-sulfur cluster binding"/>
    <property type="evidence" value="ECO:0007669"/>
    <property type="project" value="UniProtKB-KW"/>
</dbReference>
<dbReference type="SUPFAM" id="SSF48498">
    <property type="entry name" value="Tetracyclin repressor-like, C-terminal domain"/>
    <property type="match status" value="1"/>
</dbReference>
<dbReference type="PANTHER" id="PTHR11228">
    <property type="entry name" value="RADICAL SAM DOMAIN PROTEIN"/>
    <property type="match status" value="1"/>
</dbReference>
<gene>
    <name evidence="6" type="ORF">FRC54_04355</name>
</gene>
<dbReference type="Gene3D" id="3.20.20.70">
    <property type="entry name" value="Aldolase class I"/>
    <property type="match status" value="1"/>
</dbReference>
<protein>
    <submittedName>
        <fullName evidence="6">Radical SAM protein</fullName>
    </submittedName>
</protein>
<dbReference type="GO" id="GO:0003824">
    <property type="term" value="F:catalytic activity"/>
    <property type="evidence" value="ECO:0007669"/>
    <property type="project" value="InterPro"/>
</dbReference>
<accession>A0A6N7J0M6</accession>
<dbReference type="InterPro" id="IPR058240">
    <property type="entry name" value="rSAM_sf"/>
</dbReference>
<dbReference type="AlphaFoldDB" id="A0A6N7J0M6"/>
<feature type="domain" description="Radical SAM core" evidence="5">
    <location>
        <begin position="11"/>
        <end position="95"/>
    </location>
</feature>
<evidence type="ECO:0000256" key="2">
    <source>
        <dbReference type="ARBA" id="ARBA00022723"/>
    </source>
</evidence>
<proteinExistence type="predicted"/>
<evidence type="ECO:0000259" key="5">
    <source>
        <dbReference type="Pfam" id="PF04055"/>
    </source>
</evidence>
<dbReference type="SUPFAM" id="SSF102114">
    <property type="entry name" value="Radical SAM enzymes"/>
    <property type="match status" value="1"/>
</dbReference>
<dbReference type="PANTHER" id="PTHR11228:SF7">
    <property type="entry name" value="PQQA PEPTIDE CYCLASE"/>
    <property type="match status" value="1"/>
</dbReference>
<keyword evidence="2" id="KW-0479">Metal-binding</keyword>
<dbReference type="InterPro" id="IPR013785">
    <property type="entry name" value="Aldolase_TIM"/>
</dbReference>
<comment type="caution">
    <text evidence="6">The sequence shown here is derived from an EMBL/GenBank/DDBJ whole genome shotgun (WGS) entry which is preliminary data.</text>
</comment>
<organism evidence="6 7">
    <name type="scientific">Candidatus Weimeria bifida</name>
    <dbReference type="NCBI Taxonomy" id="2599074"/>
    <lineage>
        <taxon>Bacteria</taxon>
        <taxon>Bacillati</taxon>
        <taxon>Bacillota</taxon>
        <taxon>Clostridia</taxon>
        <taxon>Lachnospirales</taxon>
        <taxon>Lachnospiraceae</taxon>
        <taxon>Candidatus Weimeria</taxon>
    </lineage>
</organism>
<keyword evidence="7" id="KW-1185">Reference proteome</keyword>
<dbReference type="Proteomes" id="UP000460257">
    <property type="component" value="Unassembled WGS sequence"/>
</dbReference>
<name>A0A6N7J0M6_9FIRM</name>
<evidence type="ECO:0000313" key="6">
    <source>
        <dbReference type="EMBL" id="MQN01167.1"/>
    </source>
</evidence>
<keyword evidence="4" id="KW-0411">Iron-sulfur</keyword>
<evidence type="ECO:0000256" key="3">
    <source>
        <dbReference type="ARBA" id="ARBA00023004"/>
    </source>
</evidence>
<reference evidence="6" key="1">
    <citation type="journal article" date="2020" name="Appl. Environ. Microbiol.">
        <title>Medium-Chain Fatty Acid Synthesis by 'Candidatus Weimeria bifida' gen. nov., sp. nov., and 'Candidatus Pseudoramibacter fermentans' sp. nov.</title>
        <authorList>
            <person name="Scarborough M.J."/>
            <person name="Myers K.S."/>
            <person name="Donohue T.J."/>
            <person name="Noguera D.R."/>
        </authorList>
    </citation>
    <scope>NUCLEOTIDE SEQUENCE</scope>
    <source>
        <strain evidence="6">LCO1.1</strain>
    </source>
</reference>
<dbReference type="InterPro" id="IPR036271">
    <property type="entry name" value="Tet_transcr_reg_TetR-rel_C_sf"/>
</dbReference>
<evidence type="ECO:0000313" key="7">
    <source>
        <dbReference type="Proteomes" id="UP000460257"/>
    </source>
</evidence>
<dbReference type="Pfam" id="PF04055">
    <property type="entry name" value="Radical_SAM"/>
    <property type="match status" value="1"/>
</dbReference>
<keyword evidence="1" id="KW-0949">S-adenosyl-L-methionine</keyword>
<dbReference type="EMBL" id="VOGC01000003">
    <property type="protein sequence ID" value="MQN01167.1"/>
    <property type="molecule type" value="Genomic_DNA"/>
</dbReference>
<dbReference type="SFLD" id="SFLDS00029">
    <property type="entry name" value="Radical_SAM"/>
    <property type="match status" value="1"/>
</dbReference>
<keyword evidence="3" id="KW-0408">Iron</keyword>
<dbReference type="InterPro" id="IPR050377">
    <property type="entry name" value="Radical_SAM_PqqE_MftC-like"/>
</dbReference>
<dbReference type="GO" id="GO:0046872">
    <property type="term" value="F:metal ion binding"/>
    <property type="evidence" value="ECO:0007669"/>
    <property type="project" value="UniProtKB-KW"/>
</dbReference>
<sequence>MKNYFAFQWQLMDDCDQRCKHCYIFHGNNGVPLTRMTWDEIEKTLENCLDFCRTFDRLSEFYITGGDPILHPDFWRLLEQLHEKNIPFTIMENPLEALKRFGVDFLVNDSSNFADAPPVQILLTTFANHEIDVDKYTDKNPILTDFGRKFLGDFFQKGIEQGLFKDGDARKYGDIYWSFLLGKLLTVKKGHESEKPEVYVEEILDVFRR</sequence>
<evidence type="ECO:0000256" key="4">
    <source>
        <dbReference type="ARBA" id="ARBA00023014"/>
    </source>
</evidence>
<dbReference type="CDD" id="cd01335">
    <property type="entry name" value="Radical_SAM"/>
    <property type="match status" value="1"/>
</dbReference>
<dbReference type="InterPro" id="IPR007197">
    <property type="entry name" value="rSAM"/>
</dbReference>